<dbReference type="Proteomes" id="UP001147752">
    <property type="component" value="Unassembled WGS sequence"/>
</dbReference>
<dbReference type="EMBL" id="JAPZBT010000001">
    <property type="protein sequence ID" value="KAJ5385105.1"/>
    <property type="molecule type" value="Genomic_DNA"/>
</dbReference>
<organism evidence="2 3">
    <name type="scientific">Penicillium concentricum</name>
    <dbReference type="NCBI Taxonomy" id="293559"/>
    <lineage>
        <taxon>Eukaryota</taxon>
        <taxon>Fungi</taxon>
        <taxon>Dikarya</taxon>
        <taxon>Ascomycota</taxon>
        <taxon>Pezizomycotina</taxon>
        <taxon>Eurotiomycetes</taxon>
        <taxon>Eurotiomycetidae</taxon>
        <taxon>Eurotiales</taxon>
        <taxon>Aspergillaceae</taxon>
        <taxon>Penicillium</taxon>
    </lineage>
</organism>
<gene>
    <name evidence="2" type="ORF">N7517_003016</name>
</gene>
<protein>
    <submittedName>
        <fullName evidence="2">Uncharacterized protein</fullName>
    </submittedName>
</protein>
<reference evidence="2" key="1">
    <citation type="submission" date="2022-12" db="EMBL/GenBank/DDBJ databases">
        <authorList>
            <person name="Petersen C."/>
        </authorList>
    </citation>
    <scope>NUCLEOTIDE SEQUENCE</scope>
    <source>
        <strain evidence="2">IBT 3081</strain>
    </source>
</reference>
<reference evidence="2" key="2">
    <citation type="journal article" date="2023" name="IMA Fungus">
        <title>Comparative genomic study of the Penicillium genus elucidates a diverse pangenome and 15 lateral gene transfer events.</title>
        <authorList>
            <person name="Petersen C."/>
            <person name="Sorensen T."/>
            <person name="Nielsen M.R."/>
            <person name="Sondergaard T.E."/>
            <person name="Sorensen J.L."/>
            <person name="Fitzpatrick D.A."/>
            <person name="Frisvad J.C."/>
            <person name="Nielsen K.L."/>
        </authorList>
    </citation>
    <scope>NUCLEOTIDE SEQUENCE</scope>
    <source>
        <strain evidence="2">IBT 3081</strain>
    </source>
</reference>
<feature type="region of interest" description="Disordered" evidence="1">
    <location>
        <begin position="297"/>
        <end position="332"/>
    </location>
</feature>
<dbReference type="RefSeq" id="XP_056584881.1">
    <property type="nucleotide sequence ID" value="XM_056720746.1"/>
</dbReference>
<dbReference type="GeneID" id="81459929"/>
<sequence length="548" mass="60351">MSATKAKEARMACSPSEEAKFIKQQRLLRDQCTTALADHLKKSPDVVWTSEDEQGKQADTAEEGAKLKLVLDVEFNEETGQPIFPPANNRLSDELVYLVTKFVGSRERARRYPYDFDSIGNINPHRVSSGPAPIVWAHGLPFFPVYKGYYILCGRANVECIGWLLREKTRDIMQANPIWSIGAVIAPDSAVTLPHTITRQMTLHNPHGTEKDANYRGKAEARDVVAHEHHLCAVFPNPDTNEIEICPLWRAWGYNARCGPMKSGVKPTVMPKEFFAKHGIKDIDYASLDRTYANQMLEEDEESDDKTDPESGIEVESGEVAVSSNQPVTTQSASKLDMDMDIDCPAKVPVQAPKQALEQAETRGAGEVMEEIPKKATETVMENVTKDPIEQATEIAASNPKEKQHVVPSSIVETALDLGMNIGDSARESIDSPDTEQISTPAIPSVETTIQAPAIVKPTEIKPMMQLEIEQAATDTSAENTYTTDPLNVAQIVSEQPSTKQLEHAAAYGLSEELKVAEYHASQSATDETEVDKKTVIDKSLAPEKVPT</sequence>
<keyword evidence="3" id="KW-1185">Reference proteome</keyword>
<dbReference type="AlphaFoldDB" id="A0A9W9VLM4"/>
<feature type="compositionally biased region" description="Polar residues" evidence="1">
    <location>
        <begin position="322"/>
        <end position="332"/>
    </location>
</feature>
<evidence type="ECO:0000313" key="2">
    <source>
        <dbReference type="EMBL" id="KAJ5385105.1"/>
    </source>
</evidence>
<evidence type="ECO:0000256" key="1">
    <source>
        <dbReference type="SAM" id="MobiDB-lite"/>
    </source>
</evidence>
<proteinExistence type="predicted"/>
<feature type="region of interest" description="Disordered" evidence="1">
    <location>
        <begin position="521"/>
        <end position="548"/>
    </location>
</feature>
<feature type="compositionally biased region" description="Acidic residues" evidence="1">
    <location>
        <begin position="297"/>
        <end position="317"/>
    </location>
</feature>
<name>A0A9W9VLM4_9EURO</name>
<accession>A0A9W9VLM4</accession>
<dbReference type="OrthoDB" id="4471998at2759"/>
<comment type="caution">
    <text evidence="2">The sequence shown here is derived from an EMBL/GenBank/DDBJ whole genome shotgun (WGS) entry which is preliminary data.</text>
</comment>
<evidence type="ECO:0000313" key="3">
    <source>
        <dbReference type="Proteomes" id="UP001147752"/>
    </source>
</evidence>